<comment type="similarity">
    <text evidence="2">Belongs to the OXA1/ALB3/YidC family.</text>
</comment>
<proteinExistence type="inferred from homology"/>
<evidence type="ECO:0000313" key="7">
    <source>
        <dbReference type="EMBL" id="OCL13879.1"/>
    </source>
</evidence>
<organism evidence="7 8">
    <name type="scientific">Glonium stellatum</name>
    <dbReference type="NCBI Taxonomy" id="574774"/>
    <lineage>
        <taxon>Eukaryota</taxon>
        <taxon>Fungi</taxon>
        <taxon>Dikarya</taxon>
        <taxon>Ascomycota</taxon>
        <taxon>Pezizomycotina</taxon>
        <taxon>Dothideomycetes</taxon>
        <taxon>Pleosporomycetidae</taxon>
        <taxon>Gloniales</taxon>
        <taxon>Gloniaceae</taxon>
        <taxon>Glonium</taxon>
    </lineage>
</organism>
<comment type="subcellular location">
    <subcellularLocation>
        <location evidence="1">Membrane</location>
        <topology evidence="1">Multi-pass membrane protein</topology>
    </subcellularLocation>
</comment>
<accession>A0A8E2JYI6</accession>
<evidence type="ECO:0000313" key="8">
    <source>
        <dbReference type="Proteomes" id="UP000250140"/>
    </source>
</evidence>
<dbReference type="Proteomes" id="UP000250140">
    <property type="component" value="Unassembled WGS sequence"/>
</dbReference>
<dbReference type="GO" id="GO:0005743">
    <property type="term" value="C:mitochondrial inner membrane"/>
    <property type="evidence" value="ECO:0007669"/>
    <property type="project" value="TreeGrafter"/>
</dbReference>
<protein>
    <recommendedName>
        <fullName evidence="9">Mitochondrial inner membrane protein COX18</fullName>
    </recommendedName>
</protein>
<dbReference type="GO" id="GO:0032979">
    <property type="term" value="P:protein insertion into mitochondrial inner membrane from matrix"/>
    <property type="evidence" value="ECO:0007669"/>
    <property type="project" value="TreeGrafter"/>
</dbReference>
<keyword evidence="8" id="KW-1185">Reference proteome</keyword>
<dbReference type="InterPro" id="IPR001708">
    <property type="entry name" value="YidC/ALB3/OXA1/COX18"/>
</dbReference>
<keyword evidence="5 6" id="KW-0472">Membrane</keyword>
<evidence type="ECO:0000256" key="3">
    <source>
        <dbReference type="ARBA" id="ARBA00022692"/>
    </source>
</evidence>
<keyword evidence="4 6" id="KW-1133">Transmembrane helix</keyword>
<evidence type="ECO:0000256" key="6">
    <source>
        <dbReference type="SAM" id="Phobius"/>
    </source>
</evidence>
<name>A0A8E2JYI6_9PEZI</name>
<evidence type="ECO:0008006" key="9">
    <source>
        <dbReference type="Google" id="ProtNLM"/>
    </source>
</evidence>
<dbReference type="PANTHER" id="PTHR12428:SF65">
    <property type="entry name" value="CYTOCHROME C OXIDASE ASSEMBLY PROTEIN COX18, MITOCHONDRIAL"/>
    <property type="match status" value="1"/>
</dbReference>
<feature type="transmembrane region" description="Helical" evidence="6">
    <location>
        <begin position="241"/>
        <end position="263"/>
    </location>
</feature>
<reference evidence="7 8" key="1">
    <citation type="journal article" date="2016" name="Nat. Commun.">
        <title>Ectomycorrhizal ecology is imprinted in the genome of the dominant symbiotic fungus Cenococcum geophilum.</title>
        <authorList>
            <consortium name="DOE Joint Genome Institute"/>
            <person name="Peter M."/>
            <person name="Kohler A."/>
            <person name="Ohm R.A."/>
            <person name="Kuo A."/>
            <person name="Krutzmann J."/>
            <person name="Morin E."/>
            <person name="Arend M."/>
            <person name="Barry K.W."/>
            <person name="Binder M."/>
            <person name="Choi C."/>
            <person name="Clum A."/>
            <person name="Copeland A."/>
            <person name="Grisel N."/>
            <person name="Haridas S."/>
            <person name="Kipfer T."/>
            <person name="LaButti K."/>
            <person name="Lindquist E."/>
            <person name="Lipzen A."/>
            <person name="Maire R."/>
            <person name="Meier B."/>
            <person name="Mihaltcheva S."/>
            <person name="Molinier V."/>
            <person name="Murat C."/>
            <person name="Poggeler S."/>
            <person name="Quandt C.A."/>
            <person name="Sperisen C."/>
            <person name="Tritt A."/>
            <person name="Tisserant E."/>
            <person name="Crous P.W."/>
            <person name="Henrissat B."/>
            <person name="Nehls U."/>
            <person name="Egli S."/>
            <person name="Spatafora J.W."/>
            <person name="Grigoriev I.V."/>
            <person name="Martin F.M."/>
        </authorList>
    </citation>
    <scope>NUCLEOTIDE SEQUENCE [LARGE SCALE GENOMIC DNA]</scope>
    <source>
        <strain evidence="7 8">CBS 207.34</strain>
    </source>
</reference>
<feature type="transmembrane region" description="Helical" evidence="6">
    <location>
        <begin position="31"/>
        <end position="53"/>
    </location>
</feature>
<dbReference type="GO" id="GO:0033617">
    <property type="term" value="P:mitochondrial respiratory chain complex IV assembly"/>
    <property type="evidence" value="ECO:0007669"/>
    <property type="project" value="TreeGrafter"/>
</dbReference>
<sequence length="295" mass="32700">MFTSPLAVLLEAALTLPHGIMQGVHSCGLTWAYTIPATALIVRCVSVFLPFSLPARKTQQRYLALNPVRQARTMQARKLYFHEVNIQQKYEIPGQGFLVLKMSERRDSIALHKRWRCGIGRRLLPVLQFPIWLVMAETIRRMLGIEYGLLGLVVKSFTTAPKDAIATAESGGAAAPIIDGPFLEPSLATEGMLWFPNLMIPDPTLALPFILSTVMLGNIFINSKEGKVVGKFQTRLRRILICVALAIGPLTFQLPAGLLLYWISSTSSAMLMNAILDTFWPLKVPPFASHSGISW</sequence>
<feature type="transmembrane region" description="Helical" evidence="6">
    <location>
        <begin position="204"/>
        <end position="221"/>
    </location>
</feature>
<dbReference type="GO" id="GO:0032977">
    <property type="term" value="F:membrane insertase activity"/>
    <property type="evidence" value="ECO:0007669"/>
    <property type="project" value="InterPro"/>
</dbReference>
<evidence type="ECO:0000256" key="5">
    <source>
        <dbReference type="ARBA" id="ARBA00023136"/>
    </source>
</evidence>
<evidence type="ECO:0000256" key="2">
    <source>
        <dbReference type="ARBA" id="ARBA00009877"/>
    </source>
</evidence>
<keyword evidence="3 6" id="KW-0812">Transmembrane</keyword>
<gene>
    <name evidence="7" type="ORF">AOQ84DRAFT_429176</name>
</gene>
<dbReference type="OrthoDB" id="2148490at2759"/>
<dbReference type="EMBL" id="KV748658">
    <property type="protein sequence ID" value="OCL13879.1"/>
    <property type="molecule type" value="Genomic_DNA"/>
</dbReference>
<dbReference type="AlphaFoldDB" id="A0A8E2JYI6"/>
<feature type="transmembrane region" description="Helical" evidence="6">
    <location>
        <begin position="123"/>
        <end position="143"/>
    </location>
</feature>
<evidence type="ECO:0000256" key="4">
    <source>
        <dbReference type="ARBA" id="ARBA00022989"/>
    </source>
</evidence>
<dbReference type="PANTHER" id="PTHR12428">
    <property type="entry name" value="OXA1"/>
    <property type="match status" value="1"/>
</dbReference>
<evidence type="ECO:0000256" key="1">
    <source>
        <dbReference type="ARBA" id="ARBA00004141"/>
    </source>
</evidence>